<keyword evidence="3" id="KW-0998">Cell outer membrane</keyword>
<evidence type="ECO:0000256" key="3">
    <source>
        <dbReference type="ARBA" id="ARBA00023237"/>
    </source>
</evidence>
<evidence type="ECO:0000256" key="2">
    <source>
        <dbReference type="ARBA" id="ARBA00023136"/>
    </source>
</evidence>
<proteinExistence type="predicted"/>
<keyword evidence="6" id="KW-1185">Reference proteome</keyword>
<organism evidence="5 6">
    <name type="scientific">Hallella colorans</name>
    <dbReference type="NCBI Taxonomy" id="1703337"/>
    <lineage>
        <taxon>Bacteria</taxon>
        <taxon>Pseudomonadati</taxon>
        <taxon>Bacteroidota</taxon>
        <taxon>Bacteroidia</taxon>
        <taxon>Bacteroidales</taxon>
        <taxon>Prevotellaceae</taxon>
        <taxon>Hallella</taxon>
    </lineage>
</organism>
<keyword evidence="2" id="KW-0472">Membrane</keyword>
<dbReference type="Gene3D" id="1.25.40.10">
    <property type="entry name" value="Tetratricopeptide repeat domain"/>
    <property type="match status" value="1"/>
</dbReference>
<evidence type="ECO:0000256" key="1">
    <source>
        <dbReference type="ARBA" id="ARBA00022729"/>
    </source>
</evidence>
<dbReference type="InterPro" id="IPR011990">
    <property type="entry name" value="TPR-like_helical_dom_sf"/>
</dbReference>
<feature type="domain" description="Outer membrane lipoprotein BamD-like" evidence="4">
    <location>
        <begin position="42"/>
        <end position="187"/>
    </location>
</feature>
<dbReference type="PROSITE" id="PS51257">
    <property type="entry name" value="PROKAR_LIPOPROTEIN"/>
    <property type="match status" value="1"/>
</dbReference>
<comment type="caution">
    <text evidence="5">The sequence shown here is derived from an EMBL/GenBank/DDBJ whole genome shotgun (WGS) entry which is preliminary data.</text>
</comment>
<dbReference type="InterPro" id="IPR017689">
    <property type="entry name" value="BamD"/>
</dbReference>
<dbReference type="InterPro" id="IPR039565">
    <property type="entry name" value="BamD-like"/>
</dbReference>
<gene>
    <name evidence="5" type="ORF">C7379_11148</name>
</gene>
<dbReference type="AlphaFoldDB" id="A0A2U0U7E1"/>
<dbReference type="SUPFAM" id="SSF48452">
    <property type="entry name" value="TPR-like"/>
    <property type="match status" value="1"/>
</dbReference>
<protein>
    <submittedName>
        <fullName evidence="5">Beta-barrel assembly machine subunit BamD</fullName>
    </submittedName>
</protein>
<keyword evidence="1" id="KW-0732">Signal</keyword>
<dbReference type="EMBL" id="QENY01000011">
    <property type="protein sequence ID" value="PVX53534.1"/>
    <property type="molecule type" value="Genomic_DNA"/>
</dbReference>
<reference evidence="5 6" key="1">
    <citation type="submission" date="2018-05" db="EMBL/GenBank/DDBJ databases">
        <title>Genomic Encyclopedia of Type Strains, Phase IV (KMG-IV): sequencing the most valuable type-strain genomes for metagenomic binning, comparative biology and taxonomic classification.</title>
        <authorList>
            <person name="Goeker M."/>
        </authorList>
    </citation>
    <scope>NUCLEOTIDE SEQUENCE [LARGE SCALE GENOMIC DNA]</scope>
    <source>
        <strain evidence="5 6">DSM 100333</strain>
    </source>
</reference>
<evidence type="ECO:0000313" key="6">
    <source>
        <dbReference type="Proteomes" id="UP000245870"/>
    </source>
</evidence>
<dbReference type="Pfam" id="PF13525">
    <property type="entry name" value="YfiO"/>
    <property type="match status" value="1"/>
</dbReference>
<evidence type="ECO:0000313" key="5">
    <source>
        <dbReference type="EMBL" id="PVX53534.1"/>
    </source>
</evidence>
<evidence type="ECO:0000259" key="4">
    <source>
        <dbReference type="Pfam" id="PF13525"/>
    </source>
</evidence>
<dbReference type="Proteomes" id="UP000245870">
    <property type="component" value="Unassembled WGS sequence"/>
</dbReference>
<accession>A0A2U0U7E1</accession>
<dbReference type="NCBIfam" id="TIGR03302">
    <property type="entry name" value="OM_YfiO"/>
    <property type="match status" value="1"/>
</dbReference>
<sequence length="284" mass="33146">MQVKRFDMKKIVWMLVAATLLLSGCAKEFNQVYKSQDYRYKYEYAKECFAKGKYNRAALLLQELIVQEKGTSDAQESLYLLGLAQYMDKSYETAAEVFGRYVKSYPRGVYAEMAKFYVGESLYMCTPESRLDQSQTIRAITAFQEYLDIYPEARLKDKAQHRLFKLQDKLVEKELYSARLYYDLGSYFGNCSFGGNNYEACIVTAQNALKDYPYSSRREDFASLVMKSKFELAEQSVEAKKLERYQDAEDECYGFINEYPDSKLRNEAERYIQKCKKVTATVKD</sequence>
<name>A0A2U0U7E1_9BACT</name>